<name>A0A2U2JBS0_9FLAO</name>
<comment type="catalytic activity">
    <reaction evidence="1 10">
        <text>D-fructose 6-phosphate + L-glutamine = D-glucosamine 6-phosphate + L-glutamate</text>
        <dbReference type="Rhea" id="RHEA:13237"/>
        <dbReference type="ChEBI" id="CHEBI:29985"/>
        <dbReference type="ChEBI" id="CHEBI:58359"/>
        <dbReference type="ChEBI" id="CHEBI:58725"/>
        <dbReference type="ChEBI" id="CHEBI:61527"/>
        <dbReference type="EC" id="2.6.1.16"/>
    </reaction>
</comment>
<dbReference type="FunFam" id="3.40.50.10490:FF:000001">
    <property type="entry name" value="Glutamine--fructose-6-phosphate aminotransferase [isomerizing]"/>
    <property type="match status" value="1"/>
</dbReference>
<dbReference type="AlphaFoldDB" id="A0A2U2JBS0"/>
<evidence type="ECO:0000256" key="9">
    <source>
        <dbReference type="ARBA" id="ARBA00022962"/>
    </source>
</evidence>
<evidence type="ECO:0000259" key="11">
    <source>
        <dbReference type="PROSITE" id="PS51278"/>
    </source>
</evidence>
<dbReference type="Gene3D" id="3.60.20.10">
    <property type="entry name" value="Glutamine Phosphoribosylpyrophosphate, subunit 1, domain 1"/>
    <property type="match status" value="1"/>
</dbReference>
<dbReference type="PANTHER" id="PTHR10937:SF0">
    <property type="entry name" value="GLUTAMINE--FRUCTOSE-6-PHOSPHATE TRANSAMINASE (ISOMERIZING)"/>
    <property type="match status" value="1"/>
</dbReference>
<evidence type="ECO:0000256" key="1">
    <source>
        <dbReference type="ARBA" id="ARBA00001031"/>
    </source>
</evidence>
<dbReference type="GO" id="GO:0005975">
    <property type="term" value="P:carbohydrate metabolic process"/>
    <property type="evidence" value="ECO:0007669"/>
    <property type="project" value="UniProtKB-UniRule"/>
</dbReference>
<dbReference type="RefSeq" id="WP_109404120.1">
    <property type="nucleotide sequence ID" value="NZ_QFFG01000002.1"/>
</dbReference>
<evidence type="ECO:0000256" key="3">
    <source>
        <dbReference type="ARBA" id="ARBA00012916"/>
    </source>
</evidence>
<dbReference type="Pfam" id="PF13522">
    <property type="entry name" value="GATase_6"/>
    <property type="match status" value="1"/>
</dbReference>
<keyword evidence="8" id="KW-0677">Repeat</keyword>
<dbReference type="NCBIfam" id="TIGR01135">
    <property type="entry name" value="glmS"/>
    <property type="match status" value="1"/>
</dbReference>
<dbReference type="HAMAP" id="MF_00164">
    <property type="entry name" value="GlmS"/>
    <property type="match status" value="1"/>
</dbReference>
<evidence type="ECO:0000313" key="13">
    <source>
        <dbReference type="EMBL" id="PWG05787.1"/>
    </source>
</evidence>
<dbReference type="InterPro" id="IPR035466">
    <property type="entry name" value="GlmS/AgaS_SIS"/>
</dbReference>
<dbReference type="InterPro" id="IPR001347">
    <property type="entry name" value="SIS_dom"/>
</dbReference>
<evidence type="ECO:0000256" key="5">
    <source>
        <dbReference type="ARBA" id="ARBA00022490"/>
    </source>
</evidence>
<dbReference type="PROSITE" id="PS51278">
    <property type="entry name" value="GATASE_TYPE_2"/>
    <property type="match status" value="1"/>
</dbReference>
<dbReference type="Gene3D" id="3.40.50.10490">
    <property type="entry name" value="Glucose-6-phosphate isomerase like protein, domain 1"/>
    <property type="match status" value="2"/>
</dbReference>
<evidence type="ECO:0000256" key="2">
    <source>
        <dbReference type="ARBA" id="ARBA00004496"/>
    </source>
</evidence>
<dbReference type="SUPFAM" id="SSF53697">
    <property type="entry name" value="SIS domain"/>
    <property type="match status" value="1"/>
</dbReference>
<proteinExistence type="inferred from homology"/>
<dbReference type="EMBL" id="QFFG01000002">
    <property type="protein sequence ID" value="PWG05787.1"/>
    <property type="molecule type" value="Genomic_DNA"/>
</dbReference>
<organism evidence="13 14">
    <name type="scientific">Polaribacter aquimarinus</name>
    <dbReference type="NCBI Taxonomy" id="2100726"/>
    <lineage>
        <taxon>Bacteria</taxon>
        <taxon>Pseudomonadati</taxon>
        <taxon>Bacteroidota</taxon>
        <taxon>Flavobacteriia</taxon>
        <taxon>Flavobacteriales</taxon>
        <taxon>Flavobacteriaceae</taxon>
    </lineage>
</organism>
<evidence type="ECO:0000256" key="8">
    <source>
        <dbReference type="ARBA" id="ARBA00022737"/>
    </source>
</evidence>
<reference evidence="13 14" key="1">
    <citation type="submission" date="2018-05" db="EMBL/GenBank/DDBJ databases">
        <title>Polaribacter aquimarinus sp. nov., isolated from sediment in a sediment of sea.</title>
        <authorList>
            <person name="Lu D."/>
        </authorList>
    </citation>
    <scope>NUCLEOTIDE SEQUENCE [LARGE SCALE GENOMIC DNA]</scope>
    <source>
        <strain evidence="13 14">ZY113</strain>
    </source>
</reference>
<dbReference type="InterPro" id="IPR047084">
    <property type="entry name" value="GFAT_N"/>
</dbReference>
<dbReference type="SUPFAM" id="SSF56235">
    <property type="entry name" value="N-terminal nucleophile aminohydrolases (Ntn hydrolases)"/>
    <property type="match status" value="1"/>
</dbReference>
<gene>
    <name evidence="10 13" type="primary">glmS</name>
    <name evidence="13" type="ORF">DIS07_04905</name>
</gene>
<evidence type="ECO:0000313" key="14">
    <source>
        <dbReference type="Proteomes" id="UP000245670"/>
    </source>
</evidence>
<dbReference type="CDD" id="cd05008">
    <property type="entry name" value="SIS_GlmS_GlmD_1"/>
    <property type="match status" value="1"/>
</dbReference>
<dbReference type="InterPro" id="IPR046348">
    <property type="entry name" value="SIS_dom_sf"/>
</dbReference>
<keyword evidence="5 10" id="KW-0963">Cytoplasm</keyword>
<protein>
    <recommendedName>
        <fullName evidence="4 10">Glutamine--fructose-6-phosphate aminotransferase [isomerizing]</fullName>
        <ecNumber evidence="3 10">2.6.1.16</ecNumber>
    </recommendedName>
    <alternativeName>
        <fullName evidence="10">D-fructose-6-phosphate amidotransferase</fullName>
    </alternativeName>
    <alternativeName>
        <fullName evidence="10">GFAT</fullName>
    </alternativeName>
    <alternativeName>
        <fullName evidence="10">Glucosamine-6-phosphate synthase</fullName>
    </alternativeName>
    <alternativeName>
        <fullName evidence="10">Hexosephosphate aminotransferase</fullName>
    </alternativeName>
    <alternativeName>
        <fullName evidence="10">L-glutamine--D-fructose-6-phosphate amidotransferase</fullName>
    </alternativeName>
</protein>
<dbReference type="GO" id="GO:0005829">
    <property type="term" value="C:cytosol"/>
    <property type="evidence" value="ECO:0007669"/>
    <property type="project" value="TreeGrafter"/>
</dbReference>
<keyword evidence="7 10" id="KW-0808">Transferase</keyword>
<feature type="domain" description="Glutamine amidotransferase type-2" evidence="11">
    <location>
        <begin position="2"/>
        <end position="224"/>
    </location>
</feature>
<evidence type="ECO:0000256" key="6">
    <source>
        <dbReference type="ARBA" id="ARBA00022576"/>
    </source>
</evidence>
<dbReference type="GO" id="GO:0006002">
    <property type="term" value="P:fructose 6-phosphate metabolic process"/>
    <property type="evidence" value="ECO:0007669"/>
    <property type="project" value="TreeGrafter"/>
</dbReference>
<dbReference type="InterPro" id="IPR029055">
    <property type="entry name" value="Ntn_hydrolases_N"/>
</dbReference>
<dbReference type="GO" id="GO:0097367">
    <property type="term" value="F:carbohydrate derivative binding"/>
    <property type="evidence" value="ECO:0007669"/>
    <property type="project" value="InterPro"/>
</dbReference>
<comment type="caution">
    <text evidence="13">The sequence shown here is derived from an EMBL/GenBank/DDBJ whole genome shotgun (WGS) entry which is preliminary data.</text>
</comment>
<feature type="active site" description="Nucleophile; for GATase activity" evidence="10">
    <location>
        <position position="2"/>
    </location>
</feature>
<dbReference type="PROSITE" id="PS51464">
    <property type="entry name" value="SIS"/>
    <property type="match status" value="2"/>
</dbReference>
<keyword evidence="6 10" id="KW-0032">Aminotransferase</keyword>
<dbReference type="GO" id="GO:0004360">
    <property type="term" value="F:glutamine-fructose-6-phosphate transaminase (isomerizing) activity"/>
    <property type="evidence" value="ECO:0007669"/>
    <property type="project" value="UniProtKB-UniRule"/>
</dbReference>
<evidence type="ECO:0000256" key="4">
    <source>
        <dbReference type="ARBA" id="ARBA00016090"/>
    </source>
</evidence>
<keyword evidence="14" id="KW-1185">Reference proteome</keyword>
<dbReference type="Pfam" id="PF01380">
    <property type="entry name" value="SIS"/>
    <property type="match status" value="2"/>
</dbReference>
<sequence length="618" mass="68274">MCGITGYIGYRKAYPIVINGLKRLEYRGYDSAGVMMYDGDKIHLSKTKGKVSDLEVITNKEEERKKGNIGMGHTRWATHGVPNDVNSHPHFSQSGDLVIVHNGIIENYDTLRKELISRGYTFKSDTDTEVLVNFIEEIKKQEGCKLGQAVQLALNSVIGAYAISVFDKTKPDEIVIARLGSPIAIGIGKDNSEFFVASDASPFIEFTKDAIYLEDEEMAIIKLGKGIKVRRIHDDALVDAKIQELQMSLDQIEKGGYDHFMLKEIHEQPKAVIDTYRGRMLADKGMVRMSGIDNHMNKFLNADRIIIVACGTSWHAGLVGEYLIEDMARIPVEVEYASEFRYRNPIITSNDVVIAISQSGETADTLAAIKLAKSKGAFVFGICNVVGSSIARETHAGAYTHAGPEIGVASTKAFTTQITVLTLISLKLASKKGTLSKSALRMYLQKMQLIPNKIEELLKIDDKVKEIAAVYKDAPNCLYLGRGFNFPVALEGALKLKEISYIHAEGYPAAEMKHGPIALIDENMPIFVIATNKGHYEKVVSNIQEIKSRAGKIIAIVTEGDTTVKEIADHVIEIPETEEALTPLLTTIPFQLLSYHIAVMLNKNVDQPRNLAKSVTVE</sequence>
<dbReference type="NCBIfam" id="NF001484">
    <property type="entry name" value="PRK00331.1"/>
    <property type="match status" value="1"/>
</dbReference>
<keyword evidence="9" id="KW-0315">Glutamine amidotransferase</keyword>
<evidence type="ECO:0000256" key="10">
    <source>
        <dbReference type="HAMAP-Rule" id="MF_00164"/>
    </source>
</evidence>
<evidence type="ECO:0000256" key="7">
    <source>
        <dbReference type="ARBA" id="ARBA00022679"/>
    </source>
</evidence>
<dbReference type="InterPro" id="IPR017932">
    <property type="entry name" value="GATase_2_dom"/>
</dbReference>
<comment type="subunit">
    <text evidence="10">Homodimer.</text>
</comment>
<dbReference type="CDD" id="cd00714">
    <property type="entry name" value="GFAT"/>
    <property type="match status" value="1"/>
</dbReference>
<dbReference type="FunFam" id="3.60.20.10:FF:000006">
    <property type="entry name" value="Glutamine--fructose-6-phosphate aminotransferase [isomerizing]"/>
    <property type="match status" value="1"/>
</dbReference>
<dbReference type="EC" id="2.6.1.16" evidence="3 10"/>
<accession>A0A2U2JBS0</accession>
<feature type="domain" description="SIS" evidence="12">
    <location>
        <begin position="467"/>
        <end position="608"/>
    </location>
</feature>
<feature type="initiator methionine" description="Removed" evidence="10">
    <location>
        <position position="1"/>
    </location>
</feature>
<dbReference type="InterPro" id="IPR005855">
    <property type="entry name" value="GFAT"/>
</dbReference>
<comment type="function">
    <text evidence="10">Catalyzes the first step in hexosamine metabolism, converting fructose-6P into glucosamine-6P using glutamine as a nitrogen source.</text>
</comment>
<dbReference type="GO" id="GO:0006487">
    <property type="term" value="P:protein N-linked glycosylation"/>
    <property type="evidence" value="ECO:0007669"/>
    <property type="project" value="TreeGrafter"/>
</dbReference>
<feature type="active site" description="For Fru-6P isomerization activity" evidence="10">
    <location>
        <position position="613"/>
    </location>
</feature>
<dbReference type="PANTHER" id="PTHR10937">
    <property type="entry name" value="GLUCOSAMINE--FRUCTOSE-6-PHOSPHATE AMINOTRANSFERASE, ISOMERIZING"/>
    <property type="match status" value="1"/>
</dbReference>
<dbReference type="GO" id="GO:0006047">
    <property type="term" value="P:UDP-N-acetylglucosamine metabolic process"/>
    <property type="evidence" value="ECO:0007669"/>
    <property type="project" value="TreeGrafter"/>
</dbReference>
<dbReference type="CDD" id="cd05009">
    <property type="entry name" value="SIS_GlmS_GlmD_2"/>
    <property type="match status" value="1"/>
</dbReference>
<comment type="subcellular location">
    <subcellularLocation>
        <location evidence="2 10">Cytoplasm</location>
    </subcellularLocation>
</comment>
<dbReference type="OrthoDB" id="106547at2"/>
<dbReference type="InterPro" id="IPR035490">
    <property type="entry name" value="GlmS/FrlB_SIS"/>
</dbReference>
<feature type="domain" description="SIS" evidence="12">
    <location>
        <begin position="295"/>
        <end position="434"/>
    </location>
</feature>
<dbReference type="Proteomes" id="UP000245670">
    <property type="component" value="Unassembled WGS sequence"/>
</dbReference>
<evidence type="ECO:0000259" key="12">
    <source>
        <dbReference type="PROSITE" id="PS51464"/>
    </source>
</evidence>